<dbReference type="EMBL" id="ABYI02000022">
    <property type="protein sequence ID" value="EEG74066.1"/>
    <property type="molecule type" value="Genomic_DNA"/>
</dbReference>
<name>C0C1Q2_9FIRM</name>
<proteinExistence type="predicted"/>
<dbReference type="PANTHER" id="PTHR34982">
    <property type="entry name" value="YOP PROTEINS TRANSLOCATION PROTEIN L"/>
    <property type="match status" value="1"/>
</dbReference>
<comment type="caution">
    <text evidence="5">The sequence shown here is derived from an EMBL/GenBank/DDBJ whole genome shotgun (WGS) entry which is preliminary data.</text>
</comment>
<evidence type="ECO:0000313" key="5">
    <source>
        <dbReference type="EMBL" id="EEG74066.1"/>
    </source>
</evidence>
<dbReference type="HOGENOM" id="CLU_075753_0_0_9"/>
<feature type="region of interest" description="Disordered" evidence="4">
    <location>
        <begin position="30"/>
        <end position="55"/>
    </location>
</feature>
<evidence type="ECO:0000313" key="6">
    <source>
        <dbReference type="Proteomes" id="UP000004893"/>
    </source>
</evidence>
<gene>
    <name evidence="5" type="ORF">CLOHYLEM_06072</name>
</gene>
<dbReference type="GO" id="GO:0015031">
    <property type="term" value="P:protein transport"/>
    <property type="evidence" value="ECO:0007669"/>
    <property type="project" value="UniProtKB-KW"/>
</dbReference>
<dbReference type="GO" id="GO:0005829">
    <property type="term" value="C:cytosol"/>
    <property type="evidence" value="ECO:0007669"/>
    <property type="project" value="TreeGrafter"/>
</dbReference>
<keyword evidence="3" id="KW-0175">Coiled coil</keyword>
<dbReference type="Proteomes" id="UP000004893">
    <property type="component" value="Unassembled WGS sequence"/>
</dbReference>
<organism evidence="5 6">
    <name type="scientific">[Clostridium] hylemonae DSM 15053</name>
    <dbReference type="NCBI Taxonomy" id="553973"/>
    <lineage>
        <taxon>Bacteria</taxon>
        <taxon>Bacillati</taxon>
        <taxon>Bacillota</taxon>
        <taxon>Clostridia</taxon>
        <taxon>Lachnospirales</taxon>
        <taxon>Lachnospiraceae</taxon>
    </lineage>
</organism>
<keyword evidence="6" id="KW-1185">Reference proteome</keyword>
<dbReference type="OrthoDB" id="2064291at2"/>
<dbReference type="eggNOG" id="COG1317">
    <property type="taxonomic scope" value="Bacteria"/>
</dbReference>
<accession>C0C1Q2</accession>
<dbReference type="STRING" id="553973.CLOHYLEM_06072"/>
<dbReference type="InterPro" id="IPR051472">
    <property type="entry name" value="T3SS_Stator/FliH"/>
</dbReference>
<reference evidence="5" key="1">
    <citation type="submission" date="2009-02" db="EMBL/GenBank/DDBJ databases">
        <authorList>
            <person name="Fulton L."/>
            <person name="Clifton S."/>
            <person name="Fulton B."/>
            <person name="Xu J."/>
            <person name="Minx P."/>
            <person name="Pepin K.H."/>
            <person name="Johnson M."/>
            <person name="Bhonagiri V."/>
            <person name="Nash W.E."/>
            <person name="Mardis E.R."/>
            <person name="Wilson R.K."/>
        </authorList>
    </citation>
    <scope>NUCLEOTIDE SEQUENCE [LARGE SCALE GENOMIC DNA]</scope>
    <source>
        <strain evidence="5">DSM 15053</strain>
    </source>
</reference>
<keyword evidence="2" id="KW-0653">Protein transport</keyword>
<evidence type="ECO:0000256" key="3">
    <source>
        <dbReference type="SAM" id="Coils"/>
    </source>
</evidence>
<keyword evidence="1" id="KW-0813">Transport</keyword>
<reference evidence="5" key="2">
    <citation type="submission" date="2013-06" db="EMBL/GenBank/DDBJ databases">
        <title>Draft genome sequence of Clostridium hylemonae (DSM 15053).</title>
        <authorList>
            <person name="Sudarsanam P."/>
            <person name="Ley R."/>
            <person name="Guruge J."/>
            <person name="Turnbaugh P.J."/>
            <person name="Mahowald M."/>
            <person name="Liep D."/>
            <person name="Gordon J."/>
        </authorList>
    </citation>
    <scope>NUCLEOTIDE SEQUENCE</scope>
    <source>
        <strain evidence="5">DSM 15053</strain>
    </source>
</reference>
<evidence type="ECO:0000256" key="2">
    <source>
        <dbReference type="ARBA" id="ARBA00022927"/>
    </source>
</evidence>
<feature type="coiled-coil region" evidence="3">
    <location>
        <begin position="58"/>
        <end position="131"/>
    </location>
</feature>
<sequence>MTSLYRVLKNERENSSKALKYEIYKELSLEEEPEAGAEDHMQEEPESSGADSILEEAARQAERILDAARKGADKIKEDAWQEAFAQGEEEGYKEGIRKALEENRLRFEEEMAQLQERIARYVKEVGEEKDKLLEKYIDDLKNIALSIGEKIVQTSLRTSEDVVERMILAATEKLKKAAWAKVYIGSGRETLDIQGDAEFLRSLSKMADSVKVIMMDEEEKGTCIVELPDEIIDISVGTQLENIKEILNNARL</sequence>
<evidence type="ECO:0000256" key="1">
    <source>
        <dbReference type="ARBA" id="ARBA00022448"/>
    </source>
</evidence>
<dbReference type="PANTHER" id="PTHR34982:SF1">
    <property type="entry name" value="FLAGELLAR ASSEMBLY PROTEIN FLIH"/>
    <property type="match status" value="1"/>
</dbReference>
<evidence type="ECO:0000256" key="4">
    <source>
        <dbReference type="SAM" id="MobiDB-lite"/>
    </source>
</evidence>
<protein>
    <submittedName>
        <fullName evidence="5">ATP synthase F1, delta subunit</fullName>
    </submittedName>
</protein>
<dbReference type="RefSeq" id="WP_006443419.1">
    <property type="nucleotide sequence ID" value="NZ_CP036524.1"/>
</dbReference>
<dbReference type="AlphaFoldDB" id="C0C1Q2"/>